<evidence type="ECO:0000259" key="3">
    <source>
        <dbReference type="Pfam" id="PF13144"/>
    </source>
</evidence>
<dbReference type="Gene3D" id="2.30.30.760">
    <property type="match status" value="1"/>
</dbReference>
<keyword evidence="4" id="KW-0282">Flagellum</keyword>
<dbReference type="Proteomes" id="UP000290759">
    <property type="component" value="Unassembled WGS sequence"/>
</dbReference>
<dbReference type="GO" id="GO:0044780">
    <property type="term" value="P:bacterial-type flagellum assembly"/>
    <property type="evidence" value="ECO:0007669"/>
    <property type="project" value="InterPro"/>
</dbReference>
<dbReference type="NCBIfam" id="TIGR03170">
    <property type="entry name" value="flgA_cterm"/>
    <property type="match status" value="1"/>
</dbReference>
<evidence type="ECO:0000313" key="4">
    <source>
        <dbReference type="EMBL" id="RYC30533.1"/>
    </source>
</evidence>
<dbReference type="EMBL" id="QYBB01000024">
    <property type="protein sequence ID" value="RYC30533.1"/>
    <property type="molecule type" value="Genomic_DNA"/>
</dbReference>
<keyword evidence="4" id="KW-0969">Cilium</keyword>
<gene>
    <name evidence="4" type="primary">flgA</name>
    <name evidence="4" type="ORF">D3273_18540</name>
</gene>
<comment type="similarity">
    <text evidence="1">Belongs to the FlgA family.</text>
</comment>
<sequence length="194" mass="19719">MRPDGLDARHRHPRVTAVAPRPARAPAPRPAAGRRALPASVLALAAAPAALLALLAVPAAAAQFVPVPSVVIYPGDVIRDGMLTEMQMPDDFAGRSAAVLDRGSLVNKTSRRTLLPNLPIPRNAIGEPKVVSLNAMVRIVYAEGGLTISTYGSALQAGAVGDVIPVRNLESGLTVAGTIGGDGAVHVASNGGPG</sequence>
<comment type="subcellular location">
    <subcellularLocation>
        <location evidence="1">Periplasm</location>
    </subcellularLocation>
</comment>
<dbReference type="InterPro" id="IPR017585">
    <property type="entry name" value="SAF_FlgA"/>
</dbReference>
<comment type="function">
    <text evidence="1">Involved in the assembly process of the P-ring formation. It may associate with FlgF on the rod constituting a structure essential for the P-ring assembly or may act as a modulator protein for the P-ring assembly.</text>
</comment>
<reference evidence="4 5" key="1">
    <citation type="submission" date="2018-12" db="EMBL/GenBank/DDBJ databases">
        <authorList>
            <person name="Grouzdev D.S."/>
            <person name="Krutkina M.S."/>
        </authorList>
    </citation>
    <scope>NUCLEOTIDE SEQUENCE [LARGE SCALE GENOMIC DNA]</scope>
    <source>
        <strain evidence="4 5">RmlP026</strain>
    </source>
</reference>
<dbReference type="AlphaFoldDB" id="A0A4Q2U229"/>
<dbReference type="Pfam" id="PF13144">
    <property type="entry name" value="ChapFlgA"/>
    <property type="match status" value="1"/>
</dbReference>
<dbReference type="GO" id="GO:0042597">
    <property type="term" value="C:periplasmic space"/>
    <property type="evidence" value="ECO:0007669"/>
    <property type="project" value="UniProtKB-SubCell"/>
</dbReference>
<comment type="caution">
    <text evidence="4">The sequence shown here is derived from an EMBL/GenBank/DDBJ whole genome shotgun (WGS) entry which is preliminary data.</text>
</comment>
<dbReference type="PANTHER" id="PTHR36307:SF1">
    <property type="entry name" value="FLAGELLA BASAL BODY P-RING FORMATION PROTEIN FLGA"/>
    <property type="match status" value="1"/>
</dbReference>
<dbReference type="PANTHER" id="PTHR36307">
    <property type="entry name" value="FLAGELLA BASAL BODY P-RING FORMATION PROTEIN FLGA"/>
    <property type="match status" value="1"/>
</dbReference>
<evidence type="ECO:0000256" key="2">
    <source>
        <dbReference type="SAM" id="MobiDB-lite"/>
    </source>
</evidence>
<evidence type="ECO:0000256" key="1">
    <source>
        <dbReference type="RuleBase" id="RU362063"/>
    </source>
</evidence>
<evidence type="ECO:0000313" key="5">
    <source>
        <dbReference type="Proteomes" id="UP000290759"/>
    </source>
</evidence>
<name>A0A4Q2U229_9HYPH</name>
<dbReference type="InterPro" id="IPR039246">
    <property type="entry name" value="Flagellar_FlgA"/>
</dbReference>
<reference evidence="4 5" key="2">
    <citation type="submission" date="2019-02" db="EMBL/GenBank/DDBJ databases">
        <title>'Lichenibacterium ramalinii' gen. nov. sp. nov., 'Lichenibacterium minor' gen. nov. sp. nov.</title>
        <authorList>
            <person name="Pankratov T."/>
        </authorList>
    </citation>
    <scope>NUCLEOTIDE SEQUENCE [LARGE SCALE GENOMIC DNA]</scope>
    <source>
        <strain evidence="4 5">RmlP026</strain>
    </source>
</reference>
<accession>A0A4Q2U229</accession>
<keyword evidence="4" id="KW-0966">Cell projection</keyword>
<feature type="region of interest" description="Disordered" evidence="2">
    <location>
        <begin position="1"/>
        <end position="31"/>
    </location>
</feature>
<keyword evidence="5" id="KW-1185">Reference proteome</keyword>
<dbReference type="CDD" id="cd11614">
    <property type="entry name" value="SAF_CpaB_FlgA_like"/>
    <property type="match status" value="1"/>
</dbReference>
<proteinExistence type="inferred from homology"/>
<feature type="domain" description="Flagella basal body P-ring formation protein FlgA SAF" evidence="3">
    <location>
        <begin position="71"/>
        <end position="187"/>
    </location>
</feature>
<keyword evidence="1" id="KW-1005">Bacterial flagellum biogenesis</keyword>
<keyword evidence="1" id="KW-0574">Periplasm</keyword>
<dbReference type="OrthoDB" id="8448733at2"/>
<organism evidence="4 5">
    <name type="scientific">Lichenibacterium minor</name>
    <dbReference type="NCBI Taxonomy" id="2316528"/>
    <lineage>
        <taxon>Bacteria</taxon>
        <taxon>Pseudomonadati</taxon>
        <taxon>Pseudomonadota</taxon>
        <taxon>Alphaproteobacteria</taxon>
        <taxon>Hyphomicrobiales</taxon>
        <taxon>Lichenihabitantaceae</taxon>
        <taxon>Lichenibacterium</taxon>
    </lineage>
</organism>
<protein>
    <recommendedName>
        <fullName evidence="1">Flagella basal body P-ring formation protein FlgA</fullName>
    </recommendedName>
</protein>